<evidence type="ECO:0000259" key="3">
    <source>
        <dbReference type="Pfam" id="PF02525"/>
    </source>
</evidence>
<dbReference type="InterPro" id="IPR003680">
    <property type="entry name" value="Flavodoxin_fold"/>
</dbReference>
<name>A0A545TZ45_9GAMM</name>
<dbReference type="SUPFAM" id="SSF52218">
    <property type="entry name" value="Flavoproteins"/>
    <property type="match status" value="1"/>
</dbReference>
<dbReference type="GO" id="GO:0005829">
    <property type="term" value="C:cytosol"/>
    <property type="evidence" value="ECO:0007669"/>
    <property type="project" value="TreeGrafter"/>
</dbReference>
<evidence type="ECO:0000256" key="1">
    <source>
        <dbReference type="ARBA" id="ARBA00006252"/>
    </source>
</evidence>
<dbReference type="Proteomes" id="UP000319732">
    <property type="component" value="Unassembled WGS sequence"/>
</dbReference>
<evidence type="ECO:0000313" key="5">
    <source>
        <dbReference type="Proteomes" id="UP000319732"/>
    </source>
</evidence>
<evidence type="ECO:0000313" key="4">
    <source>
        <dbReference type="EMBL" id="TQV82492.1"/>
    </source>
</evidence>
<dbReference type="GO" id="GO:0003955">
    <property type="term" value="F:NAD(P)H dehydrogenase (quinone) activity"/>
    <property type="evidence" value="ECO:0007669"/>
    <property type="project" value="TreeGrafter"/>
</dbReference>
<gene>
    <name evidence="4" type="ORF">FKG94_07060</name>
</gene>
<dbReference type="InterPro" id="IPR051545">
    <property type="entry name" value="NAD(P)H_dehydrogenase_qn"/>
</dbReference>
<dbReference type="Pfam" id="PF02525">
    <property type="entry name" value="Flavodoxin_2"/>
    <property type="match status" value="1"/>
</dbReference>
<feature type="domain" description="Flavodoxin-like fold" evidence="3">
    <location>
        <begin position="1"/>
        <end position="169"/>
    </location>
</feature>
<accession>A0A545TZ45</accession>
<dbReference type="PANTHER" id="PTHR10204">
    <property type="entry name" value="NAD P H OXIDOREDUCTASE-RELATED"/>
    <property type="match status" value="1"/>
</dbReference>
<protein>
    <submittedName>
        <fullName evidence="4">NAD(P)H-dependent oxidoreductase</fullName>
    </submittedName>
</protein>
<dbReference type="AlphaFoldDB" id="A0A545TZ45"/>
<dbReference type="EMBL" id="VHSG01000007">
    <property type="protein sequence ID" value="TQV82492.1"/>
    <property type="molecule type" value="Genomic_DNA"/>
</dbReference>
<comment type="similarity">
    <text evidence="1">Belongs to the NAD(P)H dehydrogenase (quinone) family.</text>
</comment>
<dbReference type="RefSeq" id="WP_142903508.1">
    <property type="nucleotide sequence ID" value="NZ_ML660090.1"/>
</dbReference>
<keyword evidence="5" id="KW-1185">Reference proteome</keyword>
<comment type="caution">
    <text evidence="4">The sequence shown here is derived from an EMBL/GenBank/DDBJ whole genome shotgun (WGS) entry which is preliminary data.</text>
</comment>
<dbReference type="InterPro" id="IPR029039">
    <property type="entry name" value="Flavoprotein-like_sf"/>
</dbReference>
<proteinExistence type="inferred from homology"/>
<dbReference type="PANTHER" id="PTHR10204:SF34">
    <property type="entry name" value="NAD(P)H DEHYDROGENASE [QUINONE] 1 ISOFORM 1"/>
    <property type="match status" value="1"/>
</dbReference>
<dbReference type="Gene3D" id="3.40.50.360">
    <property type="match status" value="1"/>
</dbReference>
<dbReference type="OrthoDB" id="9798454at2"/>
<organism evidence="4 5">
    <name type="scientific">Exilibacterium tricleocarpae</name>
    <dbReference type="NCBI Taxonomy" id="2591008"/>
    <lineage>
        <taxon>Bacteria</taxon>
        <taxon>Pseudomonadati</taxon>
        <taxon>Pseudomonadota</taxon>
        <taxon>Gammaproteobacteria</taxon>
        <taxon>Cellvibrionales</taxon>
        <taxon>Cellvibrionaceae</taxon>
        <taxon>Exilibacterium</taxon>
    </lineage>
</organism>
<evidence type="ECO:0000256" key="2">
    <source>
        <dbReference type="ARBA" id="ARBA00023002"/>
    </source>
</evidence>
<keyword evidence="2" id="KW-0560">Oxidoreductase</keyword>
<sequence>MHALIVVANPNPKSLTHSVAEQIADGVSLKAQGNTTEIADLAAEKFDPFYTVEDICVLHGKADPSPEVLAEQQRISRANALVLVHPVYWWSFPALLKGWIDRVFTNGWAYDDTSSDRLIKKLQYLPVHIISIAGADMRTYARHGYYGAMKTQINHGIFNYCGAPVKTSELMFQADADTCLRKAHDIGLKIFTA</sequence>
<reference evidence="4 5" key="1">
    <citation type="submission" date="2019-06" db="EMBL/GenBank/DDBJ databases">
        <title>Whole genome sequence for Cellvibrionaceae sp. R142.</title>
        <authorList>
            <person name="Wang G."/>
        </authorList>
    </citation>
    <scope>NUCLEOTIDE SEQUENCE [LARGE SCALE GENOMIC DNA]</scope>
    <source>
        <strain evidence="4 5">R142</strain>
    </source>
</reference>